<dbReference type="Gene3D" id="3.40.50.720">
    <property type="entry name" value="NAD(P)-binding Rossmann-like Domain"/>
    <property type="match status" value="1"/>
</dbReference>
<dbReference type="GO" id="GO:0004146">
    <property type="term" value="F:dihydrofolate reductase activity"/>
    <property type="evidence" value="ECO:0007669"/>
    <property type="project" value="UniProtKB-EC"/>
</dbReference>
<comment type="catalytic activity">
    <reaction evidence="11">
        <text>7,8-dihydromonapterin + NADPH + H(+) = 5,6,7,8-tetrahydromonapterin + NADP(+)</text>
        <dbReference type="Rhea" id="RHEA:34847"/>
        <dbReference type="ChEBI" id="CHEBI:15378"/>
        <dbReference type="ChEBI" id="CHEBI:57783"/>
        <dbReference type="ChEBI" id="CHEBI:58349"/>
        <dbReference type="ChEBI" id="CHEBI:71175"/>
        <dbReference type="ChEBI" id="CHEBI:71177"/>
        <dbReference type="EC" id="1.5.1.50"/>
    </reaction>
</comment>
<keyword evidence="13" id="KW-1185">Reference proteome</keyword>
<evidence type="ECO:0000256" key="3">
    <source>
        <dbReference type="ARBA" id="ARBA00022857"/>
    </source>
</evidence>
<dbReference type="InterPro" id="IPR036291">
    <property type="entry name" value="NAD(P)-bd_dom_sf"/>
</dbReference>
<comment type="function">
    <text evidence="5">Catalyzes the reduction of dihydromonapterin to tetrahydromonapterin. Also has lower activity with dihydrofolate.</text>
</comment>
<comment type="caution">
    <text evidence="12">The sequence shown here is derived from an EMBL/GenBank/DDBJ whole genome shotgun (WGS) entry which is preliminary data.</text>
</comment>
<dbReference type="Proteomes" id="UP000029264">
    <property type="component" value="Unassembled WGS sequence"/>
</dbReference>
<reference evidence="12 13" key="1">
    <citation type="submission" date="2014-06" db="EMBL/GenBank/DDBJ databases">
        <title>Shewanella sp. YQH10.</title>
        <authorList>
            <person name="Liu Y."/>
            <person name="Zeng R."/>
        </authorList>
    </citation>
    <scope>NUCLEOTIDE SEQUENCE [LARGE SCALE GENOMIC DNA]</scope>
    <source>
        <strain evidence="12 13">YQH10</strain>
    </source>
</reference>
<comment type="catalytic activity">
    <reaction evidence="10">
        <text>(6S)-5,6,7,8-tetrahydrofolate + NADP(+) = 7,8-dihydrofolate + NADPH + H(+)</text>
        <dbReference type="Rhea" id="RHEA:15009"/>
        <dbReference type="ChEBI" id="CHEBI:15378"/>
        <dbReference type="ChEBI" id="CHEBI:57451"/>
        <dbReference type="ChEBI" id="CHEBI:57453"/>
        <dbReference type="ChEBI" id="CHEBI:57783"/>
        <dbReference type="ChEBI" id="CHEBI:58349"/>
        <dbReference type="EC" id="1.5.1.3"/>
    </reaction>
</comment>
<keyword evidence="4" id="KW-0560">Oxidoreductase</keyword>
<evidence type="ECO:0000256" key="1">
    <source>
        <dbReference type="ARBA" id="ARBA00012856"/>
    </source>
</evidence>
<dbReference type="InterPro" id="IPR002347">
    <property type="entry name" value="SDR_fam"/>
</dbReference>
<dbReference type="RefSeq" id="WP_037438985.1">
    <property type="nucleotide sequence ID" value="NZ_JPEO01000001.1"/>
</dbReference>
<dbReference type="STRING" id="1515746.HR45_01530"/>
<dbReference type="EMBL" id="JPEO01000001">
    <property type="protein sequence ID" value="KFZ39107.1"/>
    <property type="molecule type" value="Genomic_DNA"/>
</dbReference>
<keyword evidence="2" id="KW-0554">One-carbon metabolism</keyword>
<evidence type="ECO:0000256" key="4">
    <source>
        <dbReference type="ARBA" id="ARBA00023002"/>
    </source>
</evidence>
<evidence type="ECO:0000256" key="6">
    <source>
        <dbReference type="ARBA" id="ARBA00038212"/>
    </source>
</evidence>
<dbReference type="AlphaFoldDB" id="A0A094JIS1"/>
<dbReference type="PRINTS" id="PR00081">
    <property type="entry name" value="GDHRDH"/>
</dbReference>
<keyword evidence="3" id="KW-0521">NADP</keyword>
<dbReference type="PANTHER" id="PTHR43639">
    <property type="entry name" value="OXIDOREDUCTASE, SHORT-CHAIN DEHYDROGENASE/REDUCTASE FAMILY (AFU_ORTHOLOGUE AFUA_5G02870)"/>
    <property type="match status" value="1"/>
</dbReference>
<sequence length="234" mass="25180">MAAILITGIGKRLGFALAQALLAQGEQVIGTYRSDYPQLQALRDNGAELHQLDLLDDAALQQFIANIQQRHSALRAIVHNASDWLSEKSAQPAAVFDAMLGIHARVPYLLNLALAPLLQQGDTASSDIIHVTDYVAQKGSAKHLAYAASKAALENLTQSFAAKLAPQVKVNSIAPALMLFNEHDDAQYRAKTLTKALLPKEGGEQEFIDAVNYLLGSGYITGQCLHLDGGRALK</sequence>
<gene>
    <name evidence="12" type="ORF">HR45_01530</name>
</gene>
<dbReference type="EC" id="1.5.1.50" evidence="7"/>
<evidence type="ECO:0000256" key="10">
    <source>
        <dbReference type="ARBA" id="ARBA00048873"/>
    </source>
</evidence>
<dbReference type="PROSITE" id="PS00061">
    <property type="entry name" value="ADH_SHORT"/>
    <property type="match status" value="1"/>
</dbReference>
<protein>
    <recommendedName>
        <fullName evidence="8">Dihydromonapterin reductase</fullName>
        <ecNumber evidence="1">1.5.1.3</ecNumber>
        <ecNumber evidence="7">1.5.1.50</ecNumber>
    </recommendedName>
    <alternativeName>
        <fullName evidence="9">Dihydrofolate reductase</fullName>
    </alternativeName>
</protein>
<dbReference type="NCBIfam" id="NF005066">
    <property type="entry name" value="PRK06483.1"/>
    <property type="match status" value="1"/>
</dbReference>
<name>A0A094JIS1_9GAMM</name>
<evidence type="ECO:0000313" key="13">
    <source>
        <dbReference type="Proteomes" id="UP000029264"/>
    </source>
</evidence>
<dbReference type="Pfam" id="PF13561">
    <property type="entry name" value="adh_short_C2"/>
    <property type="match status" value="1"/>
</dbReference>
<proteinExistence type="inferred from homology"/>
<dbReference type="PANTHER" id="PTHR43639:SF6">
    <property type="entry name" value="DIHYDROMONAPTERIN REDUCTASE"/>
    <property type="match status" value="1"/>
</dbReference>
<accession>A0A094JIS1</accession>
<comment type="similarity">
    <text evidence="6">Belongs to the short-chain dehydrogenases/reductases (SDR) family. FolM subfamily.</text>
</comment>
<evidence type="ECO:0000256" key="2">
    <source>
        <dbReference type="ARBA" id="ARBA00022563"/>
    </source>
</evidence>
<evidence type="ECO:0000256" key="8">
    <source>
        <dbReference type="ARBA" id="ARBA00039631"/>
    </source>
</evidence>
<evidence type="ECO:0000313" key="12">
    <source>
        <dbReference type="EMBL" id="KFZ39107.1"/>
    </source>
</evidence>
<evidence type="ECO:0000256" key="5">
    <source>
        <dbReference type="ARBA" id="ARBA00037508"/>
    </source>
</evidence>
<dbReference type="GO" id="GO:0006730">
    <property type="term" value="P:one-carbon metabolic process"/>
    <property type="evidence" value="ECO:0007669"/>
    <property type="project" value="UniProtKB-KW"/>
</dbReference>
<dbReference type="OrthoDB" id="9793499at2"/>
<dbReference type="InterPro" id="IPR020904">
    <property type="entry name" value="Sc_DH/Rdtase_CS"/>
</dbReference>
<dbReference type="eggNOG" id="COG1028">
    <property type="taxonomic scope" value="Bacteria"/>
</dbReference>
<evidence type="ECO:0000256" key="7">
    <source>
        <dbReference type="ARBA" id="ARBA00039145"/>
    </source>
</evidence>
<dbReference type="SUPFAM" id="SSF51735">
    <property type="entry name" value="NAD(P)-binding Rossmann-fold domains"/>
    <property type="match status" value="1"/>
</dbReference>
<dbReference type="EC" id="1.5.1.3" evidence="1"/>
<evidence type="ECO:0000256" key="9">
    <source>
        <dbReference type="ARBA" id="ARBA00042299"/>
    </source>
</evidence>
<evidence type="ECO:0000256" key="11">
    <source>
        <dbReference type="ARBA" id="ARBA00049376"/>
    </source>
</evidence>
<organism evidence="12 13">
    <name type="scientific">Shewanella mangrovi</name>
    <dbReference type="NCBI Taxonomy" id="1515746"/>
    <lineage>
        <taxon>Bacteria</taxon>
        <taxon>Pseudomonadati</taxon>
        <taxon>Pseudomonadota</taxon>
        <taxon>Gammaproteobacteria</taxon>
        <taxon>Alteromonadales</taxon>
        <taxon>Shewanellaceae</taxon>
        <taxon>Shewanella</taxon>
    </lineage>
</organism>